<keyword evidence="9" id="KW-1185">Reference proteome</keyword>
<keyword evidence="6 7" id="KW-0472">Membrane</keyword>
<keyword evidence="4 7" id="KW-0812">Transmembrane</keyword>
<proteinExistence type="inferred from homology"/>
<evidence type="ECO:0000256" key="5">
    <source>
        <dbReference type="ARBA" id="ARBA00022989"/>
    </source>
</evidence>
<keyword evidence="5 7" id="KW-1133">Transmembrane helix</keyword>
<dbReference type="PANTHER" id="PTHR43663">
    <property type="entry name" value="CHROMATE TRANSPORT PROTEIN-RELATED"/>
    <property type="match status" value="1"/>
</dbReference>
<comment type="similarity">
    <text evidence="2">Belongs to the chromate ion transporter (CHR) (TC 2.A.51) family.</text>
</comment>
<dbReference type="PANTHER" id="PTHR43663:SF1">
    <property type="entry name" value="CHROMATE TRANSPORTER"/>
    <property type="match status" value="1"/>
</dbReference>
<dbReference type="InterPro" id="IPR003370">
    <property type="entry name" value="Chromate_transpt"/>
</dbReference>
<dbReference type="InterPro" id="IPR052518">
    <property type="entry name" value="CHR_Transporter"/>
</dbReference>
<evidence type="ECO:0000313" key="8">
    <source>
        <dbReference type="EMBL" id="CAG7651833.1"/>
    </source>
</evidence>
<evidence type="ECO:0008006" key="10">
    <source>
        <dbReference type="Google" id="ProtNLM"/>
    </source>
</evidence>
<reference evidence="8" key="1">
    <citation type="submission" date="2021-06" db="EMBL/GenBank/DDBJ databases">
        <authorList>
            <person name="Criscuolo A."/>
        </authorList>
    </citation>
    <scope>NUCLEOTIDE SEQUENCE</scope>
    <source>
        <strain evidence="8">CIP111600</strain>
    </source>
</reference>
<name>A0A916K7V6_9BACL</name>
<feature type="transmembrane region" description="Helical" evidence="7">
    <location>
        <begin position="75"/>
        <end position="97"/>
    </location>
</feature>
<evidence type="ECO:0000313" key="9">
    <source>
        <dbReference type="Proteomes" id="UP000693672"/>
    </source>
</evidence>
<organism evidence="8 9">
    <name type="scientific">Paenibacillus solanacearum</name>
    <dbReference type="NCBI Taxonomy" id="2048548"/>
    <lineage>
        <taxon>Bacteria</taxon>
        <taxon>Bacillati</taxon>
        <taxon>Bacillota</taxon>
        <taxon>Bacilli</taxon>
        <taxon>Bacillales</taxon>
        <taxon>Paenibacillaceae</taxon>
        <taxon>Paenibacillus</taxon>
    </lineage>
</organism>
<evidence type="ECO:0000256" key="7">
    <source>
        <dbReference type="SAM" id="Phobius"/>
    </source>
</evidence>
<feature type="transmembrane region" description="Helical" evidence="7">
    <location>
        <begin position="162"/>
        <end position="179"/>
    </location>
</feature>
<dbReference type="EMBL" id="CAJVAS010000064">
    <property type="protein sequence ID" value="CAG7651833.1"/>
    <property type="molecule type" value="Genomic_DNA"/>
</dbReference>
<feature type="transmembrane region" description="Helical" evidence="7">
    <location>
        <begin position="47"/>
        <end position="68"/>
    </location>
</feature>
<dbReference type="AlphaFoldDB" id="A0A916K7V6"/>
<gene>
    <name evidence="8" type="ORF">PAESOLCIP111_06400</name>
</gene>
<evidence type="ECO:0000256" key="6">
    <source>
        <dbReference type="ARBA" id="ARBA00023136"/>
    </source>
</evidence>
<comment type="subcellular location">
    <subcellularLocation>
        <location evidence="1">Cell membrane</location>
        <topology evidence="1">Multi-pass membrane protein</topology>
    </subcellularLocation>
</comment>
<protein>
    <recommendedName>
        <fullName evidence="10">Chromate transporter</fullName>
    </recommendedName>
</protein>
<dbReference type="Pfam" id="PF02417">
    <property type="entry name" value="Chromate_transp"/>
    <property type="match status" value="1"/>
</dbReference>
<dbReference type="GO" id="GO:0015109">
    <property type="term" value="F:chromate transmembrane transporter activity"/>
    <property type="evidence" value="ECO:0007669"/>
    <property type="project" value="InterPro"/>
</dbReference>
<evidence type="ECO:0000256" key="2">
    <source>
        <dbReference type="ARBA" id="ARBA00005262"/>
    </source>
</evidence>
<dbReference type="GO" id="GO:0005886">
    <property type="term" value="C:plasma membrane"/>
    <property type="evidence" value="ECO:0007669"/>
    <property type="project" value="UniProtKB-SubCell"/>
</dbReference>
<evidence type="ECO:0000256" key="3">
    <source>
        <dbReference type="ARBA" id="ARBA00022475"/>
    </source>
</evidence>
<comment type="caution">
    <text evidence="8">The sequence shown here is derived from an EMBL/GenBank/DDBJ whole genome shotgun (WGS) entry which is preliminary data.</text>
</comment>
<dbReference type="Proteomes" id="UP000693672">
    <property type="component" value="Unassembled WGS sequence"/>
</dbReference>
<keyword evidence="3" id="KW-1003">Cell membrane</keyword>
<evidence type="ECO:0000256" key="1">
    <source>
        <dbReference type="ARBA" id="ARBA00004651"/>
    </source>
</evidence>
<sequence>MKQKQIFIAFLRSGLLGFGGGPAGIPLIKKEVVDTFKMLTEDEFYEIMAIGNTLPGPIITKLAGYIGYRVGGVLGLLNAILASILPSILMMLVLFKLLFKFKYVPFVAGMTNGVLPIIGVMMLIVFLDLMKKTKKSLGWLKGGILLVATVVCIFALHIHPGFVVGVTLLLALFLPVKKGERS</sequence>
<dbReference type="RefSeq" id="WP_218096060.1">
    <property type="nucleotide sequence ID" value="NZ_CAJVAS010000064.1"/>
</dbReference>
<evidence type="ECO:0000256" key="4">
    <source>
        <dbReference type="ARBA" id="ARBA00022692"/>
    </source>
</evidence>
<accession>A0A916K7V6</accession>
<feature type="transmembrane region" description="Helical" evidence="7">
    <location>
        <begin position="139"/>
        <end position="156"/>
    </location>
</feature>
<feature type="transmembrane region" description="Helical" evidence="7">
    <location>
        <begin position="103"/>
        <end position="127"/>
    </location>
</feature>